<dbReference type="Proteomes" id="UP000574067">
    <property type="component" value="Unassembled WGS sequence"/>
</dbReference>
<name>A0A848FC68_9BURK</name>
<evidence type="ECO:0000313" key="1">
    <source>
        <dbReference type="EMBL" id="NML15780.1"/>
    </source>
</evidence>
<accession>A0A848FC68</accession>
<sequence>MNHEISNNHTAGTAQIIEGVIEAVQRAFFDLDTWSDEEMHSSGRFSARVFPQFRHLAEKLQCDVRFTASEPRNYEFLYDICLLKTSGAFNERNGYFYTHSPLRRALLVLECEWSPREEEIVYDFSKLLLARADLRCMIFYRSSRPLVDACIERARFAIKSFEQSTTSDRYLLCGLHGRSTTFTMLDGLGNDLEIGDFQRSIQKQARPHIQNL</sequence>
<evidence type="ECO:0000313" key="2">
    <source>
        <dbReference type="Proteomes" id="UP000574067"/>
    </source>
</evidence>
<dbReference type="RefSeq" id="WP_169160682.1">
    <property type="nucleotide sequence ID" value="NZ_JABBFW010000007.1"/>
</dbReference>
<dbReference type="AlphaFoldDB" id="A0A848FC68"/>
<protein>
    <submittedName>
        <fullName evidence="1">Uncharacterized protein</fullName>
    </submittedName>
</protein>
<proteinExistence type="predicted"/>
<comment type="caution">
    <text evidence="1">The sequence shown here is derived from an EMBL/GenBank/DDBJ whole genome shotgun (WGS) entry which is preliminary data.</text>
</comment>
<reference evidence="1 2" key="1">
    <citation type="submission" date="2020-04" db="EMBL/GenBank/DDBJ databases">
        <title>Azohydromonas sp. isolated from soil.</title>
        <authorList>
            <person name="Dahal R.H."/>
        </authorList>
    </citation>
    <scope>NUCLEOTIDE SEQUENCE [LARGE SCALE GENOMIC DNA]</scope>
    <source>
        <strain evidence="1 2">G-1-1-14</strain>
    </source>
</reference>
<dbReference type="EMBL" id="JABBFW010000007">
    <property type="protein sequence ID" value="NML15780.1"/>
    <property type="molecule type" value="Genomic_DNA"/>
</dbReference>
<gene>
    <name evidence="1" type="ORF">HHL10_12440</name>
</gene>
<organism evidence="1 2">
    <name type="scientific">Azohydromonas caseinilytica</name>
    <dbReference type="NCBI Taxonomy" id="2728836"/>
    <lineage>
        <taxon>Bacteria</taxon>
        <taxon>Pseudomonadati</taxon>
        <taxon>Pseudomonadota</taxon>
        <taxon>Betaproteobacteria</taxon>
        <taxon>Burkholderiales</taxon>
        <taxon>Sphaerotilaceae</taxon>
        <taxon>Azohydromonas</taxon>
    </lineage>
</organism>
<keyword evidence="2" id="KW-1185">Reference proteome</keyword>